<reference evidence="1 2" key="1">
    <citation type="submission" date="2008-01" db="EMBL/GenBank/DDBJ databases">
        <title>Yersinia pestis Strain IP275 project at JCVI/TIGR.</title>
        <authorList>
            <person name="Ravel J."/>
            <person name="Eppinger M."/>
            <person name="Fricke W.F."/>
            <person name="Rosovitz M."/>
            <person name="Lindler L.E."/>
            <person name="Bearden S."/>
            <person name="Shriefer M."/>
        </authorList>
    </citation>
    <scope>NUCLEOTIDE SEQUENCE [LARGE SCALE GENOMIC DNA]</scope>
    <source>
        <strain evidence="1 2">IP275</strain>
    </source>
</reference>
<comment type="caution">
    <text evidence="1">The sequence shown here is derived from an EMBL/GenBank/DDBJ whole genome shotgun (WGS) entry which is preliminary data.</text>
</comment>
<sequence length="42" mass="4982">MNHRYLSDLSIAKEIHSVYRASSFLHRLTTYITVIAEYPRVE</sequence>
<evidence type="ECO:0000313" key="2">
    <source>
        <dbReference type="Proteomes" id="UP000004430"/>
    </source>
</evidence>
<reference evidence="1 2" key="2">
    <citation type="submission" date="2010-03" db="EMBL/GenBank/DDBJ databases">
        <authorList>
            <person name="Payne S.H."/>
            <person name="Sutton G.G."/>
        </authorList>
    </citation>
    <scope>NUCLEOTIDE SEQUENCE [LARGE SCALE GENOMIC DNA]</scope>
    <source>
        <strain evidence="1 2">IP275</strain>
    </source>
</reference>
<accession>A0AAV3BCN3</accession>
<organism evidence="1 2">
    <name type="scientific">Yersinia pestis biovar Orientalis str. IP275</name>
    <dbReference type="NCBI Taxonomy" id="373665"/>
    <lineage>
        <taxon>Bacteria</taxon>
        <taxon>Pseudomonadati</taxon>
        <taxon>Pseudomonadota</taxon>
        <taxon>Gammaproteobacteria</taxon>
        <taxon>Enterobacterales</taxon>
        <taxon>Yersiniaceae</taxon>
        <taxon>Yersinia</taxon>
    </lineage>
</organism>
<proteinExistence type="predicted"/>
<dbReference type="Proteomes" id="UP000004430">
    <property type="component" value="Unassembled WGS sequence"/>
</dbReference>
<name>A0AAV3BCN3_YERPE</name>
<dbReference type="EMBL" id="AAOS02000049">
    <property type="protein sequence ID" value="EDR30399.1"/>
    <property type="molecule type" value="Genomic_DNA"/>
</dbReference>
<protein>
    <submittedName>
        <fullName evidence="1">Uncharacterized protein</fullName>
    </submittedName>
</protein>
<gene>
    <name evidence="1" type="ORF">YPIP275_0385</name>
</gene>
<dbReference type="AlphaFoldDB" id="A0AAV3BCN3"/>
<evidence type="ECO:0000313" key="1">
    <source>
        <dbReference type="EMBL" id="EDR30399.1"/>
    </source>
</evidence>